<accession>A0A918NHA3</accession>
<dbReference type="EMBL" id="BMVU01000007">
    <property type="protein sequence ID" value="GGX67612.1"/>
    <property type="molecule type" value="Genomic_DNA"/>
</dbReference>
<evidence type="ECO:0000313" key="3">
    <source>
        <dbReference type="EMBL" id="GGX67612.1"/>
    </source>
</evidence>
<protein>
    <recommendedName>
        <fullName evidence="5">Secreted protein</fullName>
    </recommendedName>
</protein>
<reference evidence="3" key="1">
    <citation type="journal article" date="2014" name="Int. J. Syst. Evol. Microbiol.">
        <title>Complete genome sequence of Corynebacterium casei LMG S-19264T (=DSM 44701T), isolated from a smear-ripened cheese.</title>
        <authorList>
            <consortium name="US DOE Joint Genome Institute (JGI-PGF)"/>
            <person name="Walter F."/>
            <person name="Albersmeier A."/>
            <person name="Kalinowski J."/>
            <person name="Ruckert C."/>
        </authorList>
    </citation>
    <scope>NUCLEOTIDE SEQUENCE</scope>
    <source>
        <strain evidence="3">JCM 4790</strain>
    </source>
</reference>
<evidence type="ECO:0008006" key="5">
    <source>
        <dbReference type="Google" id="ProtNLM"/>
    </source>
</evidence>
<proteinExistence type="predicted"/>
<organism evidence="3 4">
    <name type="scientific">Streptomyces minutiscleroticus</name>
    <dbReference type="NCBI Taxonomy" id="68238"/>
    <lineage>
        <taxon>Bacteria</taxon>
        <taxon>Bacillati</taxon>
        <taxon>Actinomycetota</taxon>
        <taxon>Actinomycetes</taxon>
        <taxon>Kitasatosporales</taxon>
        <taxon>Streptomycetaceae</taxon>
        <taxon>Streptomyces</taxon>
    </lineage>
</organism>
<comment type="caution">
    <text evidence="3">The sequence shown here is derived from an EMBL/GenBank/DDBJ whole genome shotgun (WGS) entry which is preliminary data.</text>
</comment>
<reference evidence="3" key="2">
    <citation type="submission" date="2020-09" db="EMBL/GenBank/DDBJ databases">
        <authorList>
            <person name="Sun Q."/>
            <person name="Ohkuma M."/>
        </authorList>
    </citation>
    <scope>NUCLEOTIDE SEQUENCE</scope>
    <source>
        <strain evidence="3">JCM 4790</strain>
    </source>
</reference>
<dbReference type="RefSeq" id="WP_190190058.1">
    <property type="nucleotide sequence ID" value="NZ_BMVU01000007.1"/>
</dbReference>
<gene>
    <name evidence="3" type="ORF">GCM10010358_22480</name>
</gene>
<dbReference type="Proteomes" id="UP000619244">
    <property type="component" value="Unassembled WGS sequence"/>
</dbReference>
<feature type="chain" id="PRO_5038778256" description="Secreted protein" evidence="2">
    <location>
        <begin position="26"/>
        <end position="399"/>
    </location>
</feature>
<feature type="region of interest" description="Disordered" evidence="1">
    <location>
        <begin position="31"/>
        <end position="52"/>
    </location>
</feature>
<keyword evidence="2" id="KW-0732">Signal</keyword>
<evidence type="ECO:0000256" key="1">
    <source>
        <dbReference type="SAM" id="MobiDB-lite"/>
    </source>
</evidence>
<keyword evidence="4" id="KW-1185">Reference proteome</keyword>
<dbReference type="AlphaFoldDB" id="A0A918NHA3"/>
<evidence type="ECO:0000313" key="4">
    <source>
        <dbReference type="Proteomes" id="UP000619244"/>
    </source>
</evidence>
<feature type="signal peptide" evidence="2">
    <location>
        <begin position="1"/>
        <end position="25"/>
    </location>
</feature>
<evidence type="ECO:0000256" key="2">
    <source>
        <dbReference type="SAM" id="SignalP"/>
    </source>
</evidence>
<sequence>MGTQDATRRTARIPRRALAALAVLAALGAAGCGGTDGRPDSETAPPDSGPAWAYDEVYEGDGRLTDVIAAAPGDYWAAGSAPGASGPSPEDGYLLRGDGRHWRRQAMPGALGGSVHEARFDPLGTDGFLLTASLPGGDGPRSVRRDGTRWTALPGPPAGRVVDVRGFAADDIHVLDARSRVHHWDGARWSTARLPVRASALGGVAPDDLWAVGSRATGDGGAAGASRPAAAHWDGRKWREVPTPEHRFPEPVPAAPRASLHAVMALARNDIRAYGTRAPGGPGGGLAEEAVRLRWDGTRWNREPDWAGDCAARVPVARDGTRGLFLDGGRYLAADGTCTRIGRPRLPDGHGVRPSSRQSLRLRAIEPVPGTDEVIGVGYVRADQPGGPAERAVIVTLKR</sequence>
<name>A0A918NHA3_9ACTN</name>